<dbReference type="GO" id="GO:0000428">
    <property type="term" value="C:DNA-directed RNA polymerase complex"/>
    <property type="evidence" value="ECO:0007669"/>
    <property type="project" value="UniProtKB-KW"/>
</dbReference>
<dbReference type="GO" id="GO:0003677">
    <property type="term" value="F:DNA binding"/>
    <property type="evidence" value="ECO:0007669"/>
    <property type="project" value="InterPro"/>
</dbReference>
<evidence type="ECO:0000256" key="1">
    <source>
        <dbReference type="ARBA" id="ARBA00010641"/>
    </source>
</evidence>
<dbReference type="InterPro" id="IPR036388">
    <property type="entry name" value="WH-like_DNA-bd_sf"/>
</dbReference>
<proteinExistence type="inferred from homology"/>
<evidence type="ECO:0000259" key="5">
    <source>
        <dbReference type="SMART" id="SM00421"/>
    </source>
</evidence>
<dbReference type="NCBIfam" id="TIGR02937">
    <property type="entry name" value="sigma70-ECF"/>
    <property type="match status" value="1"/>
</dbReference>
<dbReference type="InterPro" id="IPR013324">
    <property type="entry name" value="RNA_pol_sigma_r3/r4-like"/>
</dbReference>
<dbReference type="GO" id="GO:0006352">
    <property type="term" value="P:DNA-templated transcription initiation"/>
    <property type="evidence" value="ECO:0007669"/>
    <property type="project" value="InterPro"/>
</dbReference>
<dbReference type="EMBL" id="AP025314">
    <property type="protein sequence ID" value="BDD08496.1"/>
    <property type="molecule type" value="Genomic_DNA"/>
</dbReference>
<keyword evidence="4" id="KW-0804">Transcription</keyword>
<evidence type="ECO:0000313" key="6">
    <source>
        <dbReference type="EMBL" id="BDD08496.1"/>
    </source>
</evidence>
<comment type="similarity">
    <text evidence="1">Belongs to the sigma-70 factor family. ECF subfamily.</text>
</comment>
<keyword evidence="6" id="KW-0240">DNA-directed RNA polymerase</keyword>
<dbReference type="Proteomes" id="UP001348817">
    <property type="component" value="Chromosome"/>
</dbReference>
<name>A0AAU9C8P0_9BACT</name>
<dbReference type="CDD" id="cd06171">
    <property type="entry name" value="Sigma70_r4"/>
    <property type="match status" value="1"/>
</dbReference>
<dbReference type="KEGG" id="fax:FUAX_09280"/>
<evidence type="ECO:0000256" key="3">
    <source>
        <dbReference type="ARBA" id="ARBA00023082"/>
    </source>
</evidence>
<feature type="domain" description="HTH luxR-type" evidence="5">
    <location>
        <begin position="126"/>
        <end position="184"/>
    </location>
</feature>
<dbReference type="InterPro" id="IPR039425">
    <property type="entry name" value="RNA_pol_sigma-70-like"/>
</dbReference>
<reference evidence="6 7" key="1">
    <citation type="submission" date="2021-12" db="EMBL/GenBank/DDBJ databases">
        <title>Genome sequencing of bacteria with rrn-lacking chromosome and rrn-plasmid.</title>
        <authorList>
            <person name="Anda M."/>
            <person name="Iwasaki W."/>
        </authorList>
    </citation>
    <scope>NUCLEOTIDE SEQUENCE [LARGE SCALE GENOMIC DNA]</scope>
    <source>
        <strain evidence="6 7">DSM 100852</strain>
    </source>
</reference>
<keyword evidence="3" id="KW-0731">Sigma factor</keyword>
<dbReference type="SUPFAM" id="SSF88659">
    <property type="entry name" value="Sigma3 and sigma4 domains of RNA polymerase sigma factors"/>
    <property type="match status" value="1"/>
</dbReference>
<dbReference type="RefSeq" id="WP_338393751.1">
    <property type="nucleotide sequence ID" value="NZ_AP025314.1"/>
</dbReference>
<dbReference type="Gene3D" id="1.10.10.10">
    <property type="entry name" value="Winged helix-like DNA-binding domain superfamily/Winged helix DNA-binding domain"/>
    <property type="match status" value="1"/>
</dbReference>
<evidence type="ECO:0000313" key="7">
    <source>
        <dbReference type="Proteomes" id="UP001348817"/>
    </source>
</evidence>
<dbReference type="SUPFAM" id="SSF88946">
    <property type="entry name" value="Sigma2 domain of RNA polymerase sigma factors"/>
    <property type="match status" value="1"/>
</dbReference>
<dbReference type="PANTHER" id="PTHR43133:SF46">
    <property type="entry name" value="RNA POLYMERASE SIGMA-70 FACTOR ECF SUBFAMILY"/>
    <property type="match status" value="1"/>
</dbReference>
<gene>
    <name evidence="6" type="ORF">FUAX_09280</name>
</gene>
<evidence type="ECO:0000256" key="4">
    <source>
        <dbReference type="ARBA" id="ARBA00023163"/>
    </source>
</evidence>
<dbReference type="GO" id="GO:0016987">
    <property type="term" value="F:sigma factor activity"/>
    <property type="evidence" value="ECO:0007669"/>
    <property type="project" value="UniProtKB-KW"/>
</dbReference>
<organism evidence="6 7">
    <name type="scientific">Fulvitalea axinellae</name>
    <dbReference type="NCBI Taxonomy" id="1182444"/>
    <lineage>
        <taxon>Bacteria</taxon>
        <taxon>Pseudomonadati</taxon>
        <taxon>Bacteroidota</taxon>
        <taxon>Cytophagia</taxon>
        <taxon>Cytophagales</taxon>
        <taxon>Persicobacteraceae</taxon>
        <taxon>Fulvitalea</taxon>
    </lineage>
</organism>
<keyword evidence="7" id="KW-1185">Reference proteome</keyword>
<dbReference type="AlphaFoldDB" id="A0AAU9C8P0"/>
<dbReference type="InterPro" id="IPR013325">
    <property type="entry name" value="RNA_pol_sigma_r2"/>
</dbReference>
<protein>
    <submittedName>
        <fullName evidence="6">DNA-directed RNA polymerase sigma-70 factor</fullName>
    </submittedName>
</protein>
<dbReference type="InterPro" id="IPR007627">
    <property type="entry name" value="RNA_pol_sigma70_r2"/>
</dbReference>
<dbReference type="InterPro" id="IPR000792">
    <property type="entry name" value="Tscrpt_reg_LuxR_C"/>
</dbReference>
<keyword evidence="2" id="KW-0805">Transcription regulation</keyword>
<dbReference type="Pfam" id="PF08281">
    <property type="entry name" value="Sigma70_r4_2"/>
    <property type="match status" value="1"/>
</dbReference>
<dbReference type="PANTHER" id="PTHR43133">
    <property type="entry name" value="RNA POLYMERASE ECF-TYPE SIGMA FACTO"/>
    <property type="match status" value="1"/>
</dbReference>
<dbReference type="SMART" id="SM00421">
    <property type="entry name" value="HTH_LUXR"/>
    <property type="match status" value="1"/>
</dbReference>
<dbReference type="Pfam" id="PF04542">
    <property type="entry name" value="Sigma70_r2"/>
    <property type="match status" value="1"/>
</dbReference>
<sequence length="191" mass="22642">MYNDDYYLHQLKKGSLSALDVLFRRYRDDLLRFAFYLAKDPEMAEDIVQDVFVNLWENRRNLASRKSLKPYLIRIVSNGYMDLCRKGKIREKFCTHYRQNFDGVSYENTESKVRFNELNTQVQSVLEELSPQQRKVFVKIKLEGMRHREVAEEMGVSIKTVEGHLTLAQRKMRSELKDYALKLAMSMLLIS</sequence>
<accession>A0AAU9C8P0</accession>
<dbReference type="NCBIfam" id="TIGR02985">
    <property type="entry name" value="Sig70_bacteroi1"/>
    <property type="match status" value="1"/>
</dbReference>
<dbReference type="InterPro" id="IPR014284">
    <property type="entry name" value="RNA_pol_sigma-70_dom"/>
</dbReference>
<dbReference type="Gene3D" id="1.10.1740.10">
    <property type="match status" value="1"/>
</dbReference>
<evidence type="ECO:0000256" key="2">
    <source>
        <dbReference type="ARBA" id="ARBA00023015"/>
    </source>
</evidence>
<dbReference type="InterPro" id="IPR014327">
    <property type="entry name" value="RNA_pol_sigma70_bacteroid"/>
</dbReference>
<dbReference type="InterPro" id="IPR013249">
    <property type="entry name" value="RNA_pol_sigma70_r4_t2"/>
</dbReference>